<proteinExistence type="predicted"/>
<dbReference type="Proteomes" id="UP000230078">
    <property type="component" value="Unassembled WGS sequence"/>
</dbReference>
<dbReference type="EMBL" id="PFPI01000031">
    <property type="protein sequence ID" value="PIZ93271.1"/>
    <property type="molecule type" value="Genomic_DNA"/>
</dbReference>
<organism evidence="1 2">
    <name type="scientific">Candidatus Magasanikbacteria bacterium CG_4_10_14_0_2_um_filter_41_31</name>
    <dbReference type="NCBI Taxonomy" id="1974639"/>
    <lineage>
        <taxon>Bacteria</taxon>
        <taxon>Candidatus Magasanikiibacteriota</taxon>
    </lineage>
</organism>
<gene>
    <name evidence="1" type="ORF">COX83_02370</name>
</gene>
<dbReference type="Pfam" id="PF13589">
    <property type="entry name" value="HATPase_c_3"/>
    <property type="match status" value="1"/>
</dbReference>
<sequence length="566" mass="65021">MESEKFTFNISLSVLNHLGRNLYRSFPTVLGEAISNAWDANAKNVWIEIDKENNRFWIKDDGIGMNSEDFEKKFLKVGYSKRAQGGMTSPEPQSRPYIGNKGIGKLALLSCADRITIISRKSSDDNYVGGTIDNSGLDEAIKDDISSHDYPLDPVDESLFTKMKVDHNKGTIICFEKIKDGIHNTDEFLEKIIALHFRFSLVDSKFNIYLDKKLITLASLKSIAQKTEFVWNINNWTGDEYLEKYCDKVYKTTPIEMSENITGFIASVEFPKDRNIHSTGEKVGVDLFVNGRVRETDILKHIPSAQLPENYLYGQIHFDALDKDGKDRFISSREGVIADDPLYKEFLGKLKKTILSIMNQWDDLRDERGKDGNLEKASKFKKAKSLYREIKKEYEGESGEGGDLFLTELTDDAAFNSTSYIECFISENLLRRHIRNNRDISKCLNIDPQQQTCRQRKPEEQNSWCKYCQGLRSKEGQDELKEQAKMNIPVRSNENDILIYLDYIDLAELINDKVLKEEDKPYKPLRNSVMHTSRLTEEAKTKLRSVFDSVVATVKKMVNDTDQEKL</sequence>
<protein>
    <submittedName>
        <fullName evidence="1">DNA mismatch repair protein</fullName>
    </submittedName>
</protein>
<evidence type="ECO:0000313" key="1">
    <source>
        <dbReference type="EMBL" id="PIZ93271.1"/>
    </source>
</evidence>
<evidence type="ECO:0000313" key="2">
    <source>
        <dbReference type="Proteomes" id="UP000230078"/>
    </source>
</evidence>
<dbReference type="SUPFAM" id="SSF55874">
    <property type="entry name" value="ATPase domain of HSP90 chaperone/DNA topoisomerase II/histidine kinase"/>
    <property type="match status" value="1"/>
</dbReference>
<comment type="caution">
    <text evidence="1">The sequence shown here is derived from an EMBL/GenBank/DDBJ whole genome shotgun (WGS) entry which is preliminary data.</text>
</comment>
<dbReference type="AlphaFoldDB" id="A0A2M7V422"/>
<accession>A0A2M7V422</accession>
<name>A0A2M7V422_9BACT</name>
<dbReference type="Gene3D" id="3.30.565.10">
    <property type="entry name" value="Histidine kinase-like ATPase, C-terminal domain"/>
    <property type="match status" value="1"/>
</dbReference>
<dbReference type="InterPro" id="IPR036890">
    <property type="entry name" value="HATPase_C_sf"/>
</dbReference>
<reference evidence="2" key="1">
    <citation type="submission" date="2017-09" db="EMBL/GenBank/DDBJ databases">
        <title>Depth-based differentiation of microbial function through sediment-hosted aquifers and enrichment of novel symbionts in the deep terrestrial subsurface.</title>
        <authorList>
            <person name="Probst A.J."/>
            <person name="Ladd B."/>
            <person name="Jarett J.K."/>
            <person name="Geller-Mcgrath D.E."/>
            <person name="Sieber C.M.K."/>
            <person name="Emerson J.B."/>
            <person name="Anantharaman K."/>
            <person name="Thomas B.C."/>
            <person name="Malmstrom R."/>
            <person name="Stieglmeier M."/>
            <person name="Klingl A."/>
            <person name="Woyke T."/>
            <person name="Ryan C.M."/>
            <person name="Banfield J.F."/>
        </authorList>
    </citation>
    <scope>NUCLEOTIDE SEQUENCE [LARGE SCALE GENOMIC DNA]</scope>
</reference>